<dbReference type="Proteomes" id="UP000015346">
    <property type="component" value="Unassembled WGS sequence"/>
</dbReference>
<feature type="domain" description="Tripartite ATP-independent periplasmic transporters DctQ component" evidence="11">
    <location>
        <begin position="30"/>
        <end position="161"/>
    </location>
</feature>
<feature type="transmembrane region" description="Helical" evidence="9">
    <location>
        <begin position="96"/>
        <end position="117"/>
    </location>
</feature>
<keyword evidence="2 9" id="KW-0813">Transport</keyword>
<dbReference type="PANTHER" id="PTHR35011">
    <property type="entry name" value="2,3-DIKETO-L-GULONATE TRAP TRANSPORTER SMALL PERMEASE PROTEIN YIAM"/>
    <property type="match status" value="1"/>
</dbReference>
<gene>
    <name evidence="12" type="ORF">ruthe_01849</name>
</gene>
<comment type="subunit">
    <text evidence="9">The complex comprises the extracytoplasmic solute receptor protein and the two transmembrane proteins.</text>
</comment>
<dbReference type="PANTHER" id="PTHR35011:SF4">
    <property type="entry name" value="SLL1102 PROTEIN"/>
    <property type="match status" value="1"/>
</dbReference>
<dbReference type="GO" id="GO:0005886">
    <property type="term" value="C:plasma membrane"/>
    <property type="evidence" value="ECO:0007669"/>
    <property type="project" value="UniProtKB-SubCell"/>
</dbReference>
<sequence length="188" mass="21265">MPKLVRTYVRWADAAADATGWIAMWLIFVMIGVLLLDAVTRNVIRVPLHWCVEFAQFTLAAYYFLGGAVTLKNDDHVRMDLIYANLSPRGKHRLDLVTVACLGFYLVVMLIGSISSLRYAIATDERRFSIWNPSMIPIKALMVACIVLMLLQTLSLFFKHWAALRGEPLGQPPDPAENPLAHHEDSRR</sequence>
<dbReference type="GO" id="GO:0022857">
    <property type="term" value="F:transmembrane transporter activity"/>
    <property type="evidence" value="ECO:0007669"/>
    <property type="project" value="UniProtKB-UniRule"/>
</dbReference>
<evidence type="ECO:0000256" key="9">
    <source>
        <dbReference type="RuleBase" id="RU369079"/>
    </source>
</evidence>
<evidence type="ECO:0000256" key="7">
    <source>
        <dbReference type="ARBA" id="ARBA00023136"/>
    </source>
</evidence>
<dbReference type="EMBL" id="AOLV01000019">
    <property type="protein sequence ID" value="EPX84852.1"/>
    <property type="molecule type" value="Genomic_DNA"/>
</dbReference>
<keyword evidence="4 9" id="KW-0997">Cell inner membrane</keyword>
<feature type="transmembrane region" description="Helical" evidence="9">
    <location>
        <begin position="138"/>
        <end position="158"/>
    </location>
</feature>
<evidence type="ECO:0000259" key="11">
    <source>
        <dbReference type="Pfam" id="PF04290"/>
    </source>
</evidence>
<dbReference type="HOGENOM" id="CLU_086356_2_1_5"/>
<evidence type="ECO:0000313" key="12">
    <source>
        <dbReference type="EMBL" id="EPX84852.1"/>
    </source>
</evidence>
<dbReference type="OrthoDB" id="9794346at2"/>
<protein>
    <recommendedName>
        <fullName evidence="9">TRAP transporter small permease protein</fullName>
    </recommendedName>
</protein>
<dbReference type="AlphaFoldDB" id="S9QZ16"/>
<feature type="transmembrane region" description="Helical" evidence="9">
    <location>
        <begin position="46"/>
        <end position="65"/>
    </location>
</feature>
<evidence type="ECO:0000256" key="2">
    <source>
        <dbReference type="ARBA" id="ARBA00022448"/>
    </source>
</evidence>
<organism evidence="12 13">
    <name type="scientific">Rubellimicrobium thermophilum DSM 16684</name>
    <dbReference type="NCBI Taxonomy" id="1123069"/>
    <lineage>
        <taxon>Bacteria</taxon>
        <taxon>Pseudomonadati</taxon>
        <taxon>Pseudomonadota</taxon>
        <taxon>Alphaproteobacteria</taxon>
        <taxon>Rhodobacterales</taxon>
        <taxon>Roseobacteraceae</taxon>
        <taxon>Rubellimicrobium</taxon>
    </lineage>
</organism>
<evidence type="ECO:0000256" key="10">
    <source>
        <dbReference type="SAM" id="MobiDB-lite"/>
    </source>
</evidence>
<dbReference type="InterPro" id="IPR007387">
    <property type="entry name" value="TRAP_DctQ"/>
</dbReference>
<evidence type="ECO:0000256" key="4">
    <source>
        <dbReference type="ARBA" id="ARBA00022519"/>
    </source>
</evidence>
<evidence type="ECO:0000313" key="13">
    <source>
        <dbReference type="Proteomes" id="UP000015346"/>
    </source>
</evidence>
<dbReference type="PATRIC" id="fig|1123069.3.peg.1815"/>
<evidence type="ECO:0000256" key="5">
    <source>
        <dbReference type="ARBA" id="ARBA00022692"/>
    </source>
</evidence>
<proteinExistence type="inferred from homology"/>
<feature type="region of interest" description="Disordered" evidence="10">
    <location>
        <begin position="169"/>
        <end position="188"/>
    </location>
</feature>
<dbReference type="STRING" id="1123069.ruthe_01849"/>
<comment type="caution">
    <text evidence="12">The sequence shown here is derived from an EMBL/GenBank/DDBJ whole genome shotgun (WGS) entry which is preliminary data.</text>
</comment>
<feature type="transmembrane region" description="Helical" evidence="9">
    <location>
        <begin position="20"/>
        <end position="39"/>
    </location>
</feature>
<keyword evidence="13" id="KW-1185">Reference proteome</keyword>
<dbReference type="InterPro" id="IPR055348">
    <property type="entry name" value="DctQ"/>
</dbReference>
<reference evidence="12 13" key="1">
    <citation type="journal article" date="2013" name="Stand. Genomic Sci.">
        <title>Genome sequence of the reddish-pigmented Rubellimicrobium thermophilum type strain (DSM 16684(T)), a member of the Roseobacter clade.</title>
        <authorList>
            <person name="Fiebig A."/>
            <person name="Riedel T."/>
            <person name="Gronow S."/>
            <person name="Petersen J."/>
            <person name="Klenk H.P."/>
            <person name="Goker M."/>
        </authorList>
    </citation>
    <scope>NUCLEOTIDE SEQUENCE [LARGE SCALE GENOMIC DNA]</scope>
    <source>
        <strain evidence="12 13">DSM 16684</strain>
    </source>
</reference>
<keyword evidence="3" id="KW-1003">Cell membrane</keyword>
<evidence type="ECO:0000256" key="1">
    <source>
        <dbReference type="ARBA" id="ARBA00004429"/>
    </source>
</evidence>
<evidence type="ECO:0000256" key="3">
    <source>
        <dbReference type="ARBA" id="ARBA00022475"/>
    </source>
</evidence>
<name>S9QZ16_9RHOB</name>
<evidence type="ECO:0000256" key="6">
    <source>
        <dbReference type="ARBA" id="ARBA00022989"/>
    </source>
</evidence>
<dbReference type="RefSeq" id="WP_021097936.1">
    <property type="nucleotide sequence ID" value="NZ_KE557321.1"/>
</dbReference>
<evidence type="ECO:0000256" key="8">
    <source>
        <dbReference type="ARBA" id="ARBA00038436"/>
    </source>
</evidence>
<keyword evidence="7 9" id="KW-0472">Membrane</keyword>
<comment type="subcellular location">
    <subcellularLocation>
        <location evidence="1 9">Cell inner membrane</location>
        <topology evidence="1 9">Multi-pass membrane protein</topology>
    </subcellularLocation>
</comment>
<comment type="function">
    <text evidence="9">Part of the tripartite ATP-independent periplasmic (TRAP) transport system.</text>
</comment>
<comment type="similarity">
    <text evidence="8 9">Belongs to the TRAP transporter small permease family.</text>
</comment>
<keyword evidence="5 9" id="KW-0812">Transmembrane</keyword>
<dbReference type="Pfam" id="PF04290">
    <property type="entry name" value="DctQ"/>
    <property type="match status" value="1"/>
</dbReference>
<keyword evidence="6 9" id="KW-1133">Transmembrane helix</keyword>
<accession>S9QZ16</accession>